<dbReference type="InterPro" id="IPR029063">
    <property type="entry name" value="SAM-dependent_MTases_sf"/>
</dbReference>
<dbReference type="InterPro" id="IPR013216">
    <property type="entry name" value="Methyltransf_11"/>
</dbReference>
<feature type="domain" description="Methyltransferase type 11" evidence="1">
    <location>
        <begin position="179"/>
        <end position="264"/>
    </location>
</feature>
<dbReference type="SUPFAM" id="SSF53756">
    <property type="entry name" value="UDP-Glycosyltransferase/glycogen phosphorylase"/>
    <property type="match status" value="1"/>
</dbReference>
<organism evidence="3">
    <name type="scientific">hydrothermal vent metagenome</name>
    <dbReference type="NCBI Taxonomy" id="652676"/>
    <lineage>
        <taxon>unclassified sequences</taxon>
        <taxon>metagenomes</taxon>
        <taxon>ecological metagenomes</taxon>
    </lineage>
</organism>
<dbReference type="Gene3D" id="3.40.50.150">
    <property type="entry name" value="Vaccinia Virus protein VP39"/>
    <property type="match status" value="1"/>
</dbReference>
<sequence length="800" mass="90085">MDDISIDPKQAADILAGLVGKFCSMPPDYSDIFVSPDRLDKDRLDILAQAVAAAAEGDAIKAYDMALKAGSESFESNYLRGKILFESKFYFEAADAFSDAIFRFDGYGEAWFHYAIANYQMGLFNEAYLNWAEAARVNKNHEDARLMLKLANIMTENTHPALQMEAEPMMPLILGEGIDVGCGARKIHPDAIGVDLTARGDMAGKGGEKGRVSVADVQASGDNLPMFTDGQLDYVIARHNLEHYIDPLKTLEEWTRVLKPGGVIGLVLPDDEAFDTINADETHTHVFTQSSLKNLVSLLPRLCVVEEGVCVPNWSFYAIIEKTGSPSKTQYPYRQKVLQLKAEQARARAKEALKSGMNDIASSAIKKLAELDPNAQLPADPEALFPCPFPIPKPDQPVIETGARLRVAMMEYSIATKDWAYTLRRMGVDVMEIPFGHKQKIDLHTEKKLKDFMPDFVVTANYRPHVAESMALFNIPYVCWAIDTFSLDSYWRRDLVSDNTHIFHFSKIEAERFRKIGVKNALWLPLASNTERFKPFPENPDFACDISFVGATATVNGYTDIMARLREKLKSRESDVDEKNEIFRLIRAFGTIIDRHTDVSAQWRPSEYKKEIKDAIYSLAELSPDAILFAVGDQVTSSLRADIISSLSPLGIDLWGDNWWSAYTSKGAKYRGPSNYHNELPEIYSSSKINIHTNRIYHRDVAPLRIFDVLACKGFLLAEYREAYNDCFEIGKDMVCFKTAQEAADLARYYLRRPKERITIAQSGYRKIVERHSLKSRWERIIDTLKEAGAVSAIKDNSAI</sequence>
<evidence type="ECO:0000313" key="3">
    <source>
        <dbReference type="EMBL" id="VAX21320.1"/>
    </source>
</evidence>
<feature type="domain" description="Spore protein YkvP/CgeB glycosyl transferase-like" evidence="2">
    <location>
        <begin position="650"/>
        <end position="783"/>
    </location>
</feature>
<dbReference type="SUPFAM" id="SSF48452">
    <property type="entry name" value="TPR-like"/>
    <property type="match status" value="1"/>
</dbReference>
<protein>
    <submittedName>
        <fullName evidence="3">Uncharacterized protein</fullName>
    </submittedName>
</protein>
<dbReference type="GO" id="GO:0008757">
    <property type="term" value="F:S-adenosylmethionine-dependent methyltransferase activity"/>
    <property type="evidence" value="ECO:0007669"/>
    <property type="project" value="InterPro"/>
</dbReference>
<dbReference type="Pfam" id="PF13524">
    <property type="entry name" value="Glyco_trans_1_2"/>
    <property type="match status" value="1"/>
</dbReference>
<gene>
    <name evidence="3" type="ORF">MNBD_NITROSPINAE03-1451</name>
</gene>
<proteinExistence type="predicted"/>
<dbReference type="AlphaFoldDB" id="A0A3B1CF77"/>
<dbReference type="Gene3D" id="1.25.40.10">
    <property type="entry name" value="Tetratricopeptide repeat domain"/>
    <property type="match status" value="1"/>
</dbReference>
<name>A0A3B1CF77_9ZZZZ</name>
<evidence type="ECO:0000259" key="2">
    <source>
        <dbReference type="Pfam" id="PF13524"/>
    </source>
</evidence>
<dbReference type="EMBL" id="UOGB01000201">
    <property type="protein sequence ID" value="VAX21320.1"/>
    <property type="molecule type" value="Genomic_DNA"/>
</dbReference>
<reference evidence="3" key="1">
    <citation type="submission" date="2018-06" db="EMBL/GenBank/DDBJ databases">
        <authorList>
            <person name="Zhirakovskaya E."/>
        </authorList>
    </citation>
    <scope>NUCLEOTIDE SEQUENCE</scope>
</reference>
<evidence type="ECO:0000259" key="1">
    <source>
        <dbReference type="Pfam" id="PF08241"/>
    </source>
</evidence>
<dbReference type="Pfam" id="PF08241">
    <property type="entry name" value="Methyltransf_11"/>
    <property type="match status" value="1"/>
</dbReference>
<dbReference type="InterPro" id="IPR011990">
    <property type="entry name" value="TPR-like_helical_dom_sf"/>
</dbReference>
<dbReference type="InterPro" id="IPR055259">
    <property type="entry name" value="YkvP/CgeB_Glyco_trans-like"/>
</dbReference>
<dbReference type="SUPFAM" id="SSF53335">
    <property type="entry name" value="S-adenosyl-L-methionine-dependent methyltransferases"/>
    <property type="match status" value="1"/>
</dbReference>
<accession>A0A3B1CF77</accession>
<dbReference type="CDD" id="cd02440">
    <property type="entry name" value="AdoMet_MTases"/>
    <property type="match status" value="1"/>
</dbReference>